<protein>
    <recommendedName>
        <fullName evidence="3">CRAL-TRIO domain-containing protein</fullName>
    </recommendedName>
</protein>
<reference evidence="4" key="1">
    <citation type="submission" date="2023-10" db="EMBL/GenBank/DDBJ databases">
        <authorList>
            <person name="Domelevo Entfellner J.-B."/>
        </authorList>
    </citation>
    <scope>NUCLEOTIDE SEQUENCE</scope>
</reference>
<evidence type="ECO:0000256" key="1">
    <source>
        <dbReference type="SAM" id="MobiDB-lite"/>
    </source>
</evidence>
<accession>A0AA86RV87</accession>
<feature type="transmembrane region" description="Helical" evidence="2">
    <location>
        <begin position="263"/>
        <end position="282"/>
    </location>
</feature>
<dbReference type="SUPFAM" id="SSF46938">
    <property type="entry name" value="CRAL/TRIO N-terminal domain"/>
    <property type="match status" value="1"/>
</dbReference>
<dbReference type="InterPro" id="IPR036865">
    <property type="entry name" value="CRAL-TRIO_dom_sf"/>
</dbReference>
<dbReference type="EMBL" id="OY731398">
    <property type="protein sequence ID" value="CAJ1918215.1"/>
    <property type="molecule type" value="Genomic_DNA"/>
</dbReference>
<evidence type="ECO:0000259" key="3">
    <source>
        <dbReference type="PROSITE" id="PS50191"/>
    </source>
</evidence>
<dbReference type="AlphaFoldDB" id="A0AA86RV87"/>
<dbReference type="Gene3D" id="3.40.525.10">
    <property type="entry name" value="CRAL-TRIO lipid binding domain"/>
    <property type="match status" value="1"/>
</dbReference>
<dbReference type="PROSITE" id="PS50191">
    <property type="entry name" value="CRAL_TRIO"/>
    <property type="match status" value="1"/>
</dbReference>
<dbReference type="SMART" id="SM01100">
    <property type="entry name" value="CRAL_TRIO_N"/>
    <property type="match status" value="1"/>
</dbReference>
<evidence type="ECO:0000256" key="2">
    <source>
        <dbReference type="SAM" id="Phobius"/>
    </source>
</evidence>
<organism evidence="4 5">
    <name type="scientific">Sphenostylis stenocarpa</name>
    <dbReference type="NCBI Taxonomy" id="92480"/>
    <lineage>
        <taxon>Eukaryota</taxon>
        <taxon>Viridiplantae</taxon>
        <taxon>Streptophyta</taxon>
        <taxon>Embryophyta</taxon>
        <taxon>Tracheophyta</taxon>
        <taxon>Spermatophyta</taxon>
        <taxon>Magnoliopsida</taxon>
        <taxon>eudicotyledons</taxon>
        <taxon>Gunneridae</taxon>
        <taxon>Pentapetalae</taxon>
        <taxon>rosids</taxon>
        <taxon>fabids</taxon>
        <taxon>Fabales</taxon>
        <taxon>Fabaceae</taxon>
        <taxon>Papilionoideae</taxon>
        <taxon>50 kb inversion clade</taxon>
        <taxon>NPAAA clade</taxon>
        <taxon>indigoferoid/millettioid clade</taxon>
        <taxon>Phaseoleae</taxon>
        <taxon>Sphenostylis</taxon>
    </lineage>
</organism>
<dbReference type="SMART" id="SM00516">
    <property type="entry name" value="SEC14"/>
    <property type="match status" value="1"/>
</dbReference>
<feature type="domain" description="CRAL-TRIO" evidence="3">
    <location>
        <begin position="151"/>
        <end position="332"/>
    </location>
</feature>
<dbReference type="PANTHER" id="PTHR45824">
    <property type="entry name" value="GH16843P"/>
    <property type="match status" value="1"/>
</dbReference>
<dbReference type="Pfam" id="PF00650">
    <property type="entry name" value="CRAL_TRIO"/>
    <property type="match status" value="2"/>
</dbReference>
<dbReference type="CDD" id="cd00170">
    <property type="entry name" value="SEC14"/>
    <property type="match status" value="1"/>
</dbReference>
<keyword evidence="5" id="KW-1185">Reference proteome</keyword>
<feature type="compositionally biased region" description="Acidic residues" evidence="1">
    <location>
        <begin position="382"/>
        <end position="397"/>
    </location>
</feature>
<dbReference type="InterPro" id="IPR052578">
    <property type="entry name" value="PI_Transfer_CRAL-TRIO"/>
</dbReference>
<dbReference type="PANTHER" id="PTHR45824:SF18">
    <property type="entry name" value="OS01G0264700 PROTEIN"/>
    <property type="match status" value="1"/>
</dbReference>
<dbReference type="GO" id="GO:0008526">
    <property type="term" value="F:phosphatidylinositol transfer activity"/>
    <property type="evidence" value="ECO:0007669"/>
    <property type="project" value="TreeGrafter"/>
</dbReference>
<sequence length="419" mass="48604">MVELSMFIEYEMVVEGNLVLVLGGRILSLCFWIGIIFRLHKRQKRTTGSLEVLYQKDNIIALLHWDLKRKMSFKKSKSGSEKTLTTEEQQTKIVEVRRIIGPIADKFSAVCSDASIVRYLRARNYNSMKAAKMLKGTIKWRLEFKPEKIEWDDIAQEAERGRLYKADYLDKQGRIVFVIRPGIQSTNTPIAQIKYLIYCLENAIWNLGSNQDQMVWLIDFQGWSTACLSMKVARDTAQILQAHYPERLGFAIFYNPPKVFESFWTYCCICFVCFVSIFFSWYQMVKPFLEPKTHKKVIFVYPDNPRSCMVMEEHLDMNKLESYFGGKNTVGFNYEAYAQKMKADESNMSDVFDSCCSSSPRFLNSEFHESVKSESNASVDEPSNDEEICSNLEEVDDSTNGKMPCSEYEFKKVNEPKKT</sequence>
<feature type="transmembrane region" description="Helical" evidence="2">
    <location>
        <begin position="20"/>
        <end position="39"/>
    </location>
</feature>
<feature type="region of interest" description="Disordered" evidence="1">
    <location>
        <begin position="373"/>
        <end position="407"/>
    </location>
</feature>
<dbReference type="InterPro" id="IPR001251">
    <property type="entry name" value="CRAL-TRIO_dom"/>
</dbReference>
<dbReference type="InterPro" id="IPR036273">
    <property type="entry name" value="CRAL/TRIO_N_dom_sf"/>
</dbReference>
<proteinExistence type="predicted"/>
<gene>
    <name evidence="4" type="ORF">AYBTSS11_LOCUS3668</name>
</gene>
<name>A0AA86RV87_9FABA</name>
<evidence type="ECO:0000313" key="5">
    <source>
        <dbReference type="Proteomes" id="UP001189624"/>
    </source>
</evidence>
<evidence type="ECO:0000313" key="4">
    <source>
        <dbReference type="EMBL" id="CAJ1918215.1"/>
    </source>
</evidence>
<keyword evidence="2" id="KW-0812">Transmembrane</keyword>
<dbReference type="Proteomes" id="UP001189624">
    <property type="component" value="Chromosome 1"/>
</dbReference>
<dbReference type="Gramene" id="rna-AYBTSS11_LOCUS3668">
    <property type="protein sequence ID" value="CAJ1918215.1"/>
    <property type="gene ID" value="gene-AYBTSS11_LOCUS3668"/>
</dbReference>
<keyword evidence="2" id="KW-0472">Membrane</keyword>
<keyword evidence="2" id="KW-1133">Transmembrane helix</keyword>
<dbReference type="SUPFAM" id="SSF52087">
    <property type="entry name" value="CRAL/TRIO domain"/>
    <property type="match status" value="1"/>
</dbReference>
<dbReference type="InterPro" id="IPR011074">
    <property type="entry name" value="CRAL/TRIO_N_dom"/>
</dbReference>